<dbReference type="RefSeq" id="WP_289458112.1">
    <property type="nucleotide sequence ID" value="NZ_JAUCML010000003.1"/>
</dbReference>
<accession>A0ABT7T593</accession>
<keyword evidence="2" id="KW-1185">Reference proteome</keyword>
<comment type="caution">
    <text evidence="1">The sequence shown here is derived from an EMBL/GenBank/DDBJ whole genome shotgun (WGS) entry which is preliminary data.</text>
</comment>
<sequence>MFKSEPLFLVLEYQYAGSTAGGPQGNEEHMNRSELVSLAGNVPERVRGRRAVAHSDVTITLDFEDAVQWCLDQLAESDERLAASAANYDWKVAIVTRRDGVAGGQVRFGVAWYDRSFYEAKCDVYLGEDHVRMFAGMGSDVADVEVSHYELAA</sequence>
<dbReference type="Proteomes" id="UP001237823">
    <property type="component" value="Unassembled WGS sequence"/>
</dbReference>
<gene>
    <name evidence="1" type="ORF">QUG92_06400</name>
</gene>
<dbReference type="EMBL" id="JAUCML010000003">
    <property type="protein sequence ID" value="MDM7884733.1"/>
    <property type="molecule type" value="Genomic_DNA"/>
</dbReference>
<protein>
    <submittedName>
        <fullName evidence="1">Uncharacterized protein</fullName>
    </submittedName>
</protein>
<proteinExistence type="predicted"/>
<reference evidence="1 2" key="1">
    <citation type="submission" date="2023-06" db="EMBL/GenBank/DDBJ databases">
        <authorList>
            <person name="Feng G."/>
            <person name="Li J."/>
            <person name="Zhu H."/>
        </authorList>
    </citation>
    <scope>NUCLEOTIDE SEQUENCE [LARGE SCALE GENOMIC DNA]</scope>
    <source>
        <strain evidence="1 2">RHCKG23</strain>
    </source>
</reference>
<organism evidence="1 2">
    <name type="scientific">Curtobacterium citri</name>
    <dbReference type="NCBI Taxonomy" id="3055139"/>
    <lineage>
        <taxon>Bacteria</taxon>
        <taxon>Bacillati</taxon>
        <taxon>Actinomycetota</taxon>
        <taxon>Actinomycetes</taxon>
        <taxon>Micrococcales</taxon>
        <taxon>Microbacteriaceae</taxon>
        <taxon>Curtobacterium</taxon>
    </lineage>
</organism>
<evidence type="ECO:0000313" key="2">
    <source>
        <dbReference type="Proteomes" id="UP001237823"/>
    </source>
</evidence>
<evidence type="ECO:0000313" key="1">
    <source>
        <dbReference type="EMBL" id="MDM7884733.1"/>
    </source>
</evidence>
<name>A0ABT7T593_9MICO</name>